<organism evidence="1 2">
    <name type="scientific">Pisolithus tinctorius Marx 270</name>
    <dbReference type="NCBI Taxonomy" id="870435"/>
    <lineage>
        <taxon>Eukaryota</taxon>
        <taxon>Fungi</taxon>
        <taxon>Dikarya</taxon>
        <taxon>Basidiomycota</taxon>
        <taxon>Agaricomycotina</taxon>
        <taxon>Agaricomycetes</taxon>
        <taxon>Agaricomycetidae</taxon>
        <taxon>Boletales</taxon>
        <taxon>Sclerodermatineae</taxon>
        <taxon>Pisolithaceae</taxon>
        <taxon>Pisolithus</taxon>
    </lineage>
</organism>
<evidence type="ECO:0000313" key="1">
    <source>
        <dbReference type="EMBL" id="KIO13324.1"/>
    </source>
</evidence>
<dbReference type="EMBL" id="KN831946">
    <property type="protein sequence ID" value="KIO13324.1"/>
    <property type="molecule type" value="Genomic_DNA"/>
</dbReference>
<accession>A0A0C3PWP4</accession>
<dbReference type="SUPFAM" id="SSF52540">
    <property type="entry name" value="P-loop containing nucleoside triphosphate hydrolases"/>
    <property type="match status" value="1"/>
</dbReference>
<reference evidence="2" key="2">
    <citation type="submission" date="2015-01" db="EMBL/GenBank/DDBJ databases">
        <title>Evolutionary Origins and Diversification of the Mycorrhizal Mutualists.</title>
        <authorList>
            <consortium name="DOE Joint Genome Institute"/>
            <consortium name="Mycorrhizal Genomics Consortium"/>
            <person name="Kohler A."/>
            <person name="Kuo A."/>
            <person name="Nagy L.G."/>
            <person name="Floudas D."/>
            <person name="Copeland A."/>
            <person name="Barry K.W."/>
            <person name="Cichocki N."/>
            <person name="Veneault-Fourrey C."/>
            <person name="LaButti K."/>
            <person name="Lindquist E.A."/>
            <person name="Lipzen A."/>
            <person name="Lundell T."/>
            <person name="Morin E."/>
            <person name="Murat C."/>
            <person name="Riley R."/>
            <person name="Ohm R."/>
            <person name="Sun H."/>
            <person name="Tunlid A."/>
            <person name="Henrissat B."/>
            <person name="Grigoriev I.V."/>
            <person name="Hibbett D.S."/>
            <person name="Martin F."/>
        </authorList>
    </citation>
    <scope>NUCLEOTIDE SEQUENCE [LARGE SCALE GENOMIC DNA]</scope>
    <source>
        <strain evidence="2">Marx 270</strain>
    </source>
</reference>
<sequence>MSMVSRPFLAKLSNIISRAHTGADDNSSVLPFGGLNIILVGDFHQFLLVATKASAPLFWPCNMERDTEDELLGRHIYEQFDVVVRLKTQVRVTDPRWLDLLQHIRNGSCSKHHINMLWGLVLDNATCPPTDFHSSPWKDVVLVTPRHAVHMQWNSMTAYEQANMENILLISCPAQDSVGGRALTLPEKFAVAANPKSGRGCNRQQWGGLLDKVVLAIGMHVMVTFNVTTDLDITNGAQGCVINIVLDSRESLKRSANNVIQLEYPPVYVLMEMNRMKVNALPGLPTGVLPVTPICRTFSVSSAGGKWTTISHVQLPITAAYAFTDYHTQAQTLEHCIIDIGMPPSGQLTPFNAYIALSRSWGRDTTQLLRDFDVRLFTQHPSEYLRNEDKCLDKMDESTKLWWQMTKGSGGVYK</sequence>
<dbReference type="InterPro" id="IPR051055">
    <property type="entry name" value="PIF1_helicase"/>
</dbReference>
<dbReference type="HOGENOM" id="CLU_561408_0_0_1"/>
<dbReference type="OrthoDB" id="2986975at2759"/>
<evidence type="ECO:0000313" key="2">
    <source>
        <dbReference type="Proteomes" id="UP000054217"/>
    </source>
</evidence>
<name>A0A0C3PWP4_PISTI</name>
<dbReference type="PANTHER" id="PTHR47642">
    <property type="entry name" value="ATP-DEPENDENT DNA HELICASE"/>
    <property type="match status" value="1"/>
</dbReference>
<keyword evidence="2" id="KW-1185">Reference proteome</keyword>
<protein>
    <recommendedName>
        <fullName evidence="3">DNA helicase</fullName>
    </recommendedName>
</protein>
<dbReference type="InterPro" id="IPR027417">
    <property type="entry name" value="P-loop_NTPase"/>
</dbReference>
<dbReference type="Proteomes" id="UP000054217">
    <property type="component" value="Unassembled WGS sequence"/>
</dbReference>
<dbReference type="AlphaFoldDB" id="A0A0C3PWP4"/>
<evidence type="ECO:0008006" key="3">
    <source>
        <dbReference type="Google" id="ProtNLM"/>
    </source>
</evidence>
<proteinExistence type="predicted"/>
<dbReference type="InParanoid" id="A0A0C3PWP4"/>
<dbReference type="STRING" id="870435.A0A0C3PWP4"/>
<reference evidence="1 2" key="1">
    <citation type="submission" date="2014-04" db="EMBL/GenBank/DDBJ databases">
        <authorList>
            <consortium name="DOE Joint Genome Institute"/>
            <person name="Kuo A."/>
            <person name="Kohler A."/>
            <person name="Costa M.D."/>
            <person name="Nagy L.G."/>
            <person name="Floudas D."/>
            <person name="Copeland A."/>
            <person name="Barry K.W."/>
            <person name="Cichocki N."/>
            <person name="Veneault-Fourrey C."/>
            <person name="LaButti K."/>
            <person name="Lindquist E.A."/>
            <person name="Lipzen A."/>
            <person name="Lundell T."/>
            <person name="Morin E."/>
            <person name="Murat C."/>
            <person name="Sun H."/>
            <person name="Tunlid A."/>
            <person name="Henrissat B."/>
            <person name="Grigoriev I.V."/>
            <person name="Hibbett D.S."/>
            <person name="Martin F."/>
            <person name="Nordberg H.P."/>
            <person name="Cantor M.N."/>
            <person name="Hua S.X."/>
        </authorList>
    </citation>
    <scope>NUCLEOTIDE SEQUENCE [LARGE SCALE GENOMIC DNA]</scope>
    <source>
        <strain evidence="1 2">Marx 270</strain>
    </source>
</reference>
<gene>
    <name evidence="1" type="ORF">M404DRAFT_18813</name>
</gene>